<evidence type="ECO:0000256" key="1">
    <source>
        <dbReference type="SAM" id="MobiDB-lite"/>
    </source>
</evidence>
<accession>A0A8H2ZK09</accession>
<feature type="region of interest" description="Disordered" evidence="1">
    <location>
        <begin position="34"/>
        <end position="56"/>
    </location>
</feature>
<reference evidence="2" key="1">
    <citation type="submission" date="2020-10" db="EMBL/GenBank/DDBJ databases">
        <authorList>
            <person name="Kusch S."/>
        </authorList>
    </citation>
    <scope>NUCLEOTIDE SEQUENCE</scope>
    <source>
        <strain evidence="2">SwB9</strain>
    </source>
</reference>
<dbReference type="AlphaFoldDB" id="A0A8H2ZK09"/>
<name>A0A8H2ZK09_9HELO</name>
<keyword evidence="3" id="KW-1185">Reference proteome</keyword>
<comment type="caution">
    <text evidence="2">The sequence shown here is derived from an EMBL/GenBank/DDBJ whole genome shotgun (WGS) entry which is preliminary data.</text>
</comment>
<sequence>MAAEKKDTYLDRESMNFIQIFLLEDFENIPHNPYLRDKNRRRDSLNPNLSSPLQGLHESQQLPTALWPVTTMSWYIINCVIGGCLEPSNITAAQGHDQGKLNTSCLGA</sequence>
<protein>
    <submittedName>
        <fullName evidence="2">1b506ba3-578c-4ed3-83d7-6270becb2a2b</fullName>
    </submittedName>
</protein>
<feature type="compositionally biased region" description="Basic and acidic residues" evidence="1">
    <location>
        <begin position="34"/>
        <end position="44"/>
    </location>
</feature>
<gene>
    <name evidence="2" type="ORF">SCLTRI_LOCUS1343</name>
</gene>
<dbReference type="EMBL" id="CAJHIA010000006">
    <property type="protein sequence ID" value="CAD6441557.1"/>
    <property type="molecule type" value="Genomic_DNA"/>
</dbReference>
<evidence type="ECO:0000313" key="3">
    <source>
        <dbReference type="Proteomes" id="UP000624404"/>
    </source>
</evidence>
<organism evidence="2 3">
    <name type="scientific">Sclerotinia trifoliorum</name>
    <dbReference type="NCBI Taxonomy" id="28548"/>
    <lineage>
        <taxon>Eukaryota</taxon>
        <taxon>Fungi</taxon>
        <taxon>Dikarya</taxon>
        <taxon>Ascomycota</taxon>
        <taxon>Pezizomycotina</taxon>
        <taxon>Leotiomycetes</taxon>
        <taxon>Helotiales</taxon>
        <taxon>Sclerotiniaceae</taxon>
        <taxon>Sclerotinia</taxon>
    </lineage>
</organism>
<proteinExistence type="predicted"/>
<evidence type="ECO:0000313" key="2">
    <source>
        <dbReference type="EMBL" id="CAD6441557.1"/>
    </source>
</evidence>
<feature type="compositionally biased region" description="Polar residues" evidence="1">
    <location>
        <begin position="45"/>
        <end position="56"/>
    </location>
</feature>
<dbReference type="Proteomes" id="UP000624404">
    <property type="component" value="Unassembled WGS sequence"/>
</dbReference>